<evidence type="ECO:0000313" key="4">
    <source>
        <dbReference type="EMBL" id="KAK1195681.1"/>
    </source>
</evidence>
<dbReference type="InterPro" id="IPR036179">
    <property type="entry name" value="Ig-like_dom_sf"/>
</dbReference>
<dbReference type="PANTHER" id="PTHR11481">
    <property type="entry name" value="IMMUNOGLOBULIN FC RECEPTOR"/>
    <property type="match status" value="1"/>
</dbReference>
<name>A0AA40GYC1_PYGPA</name>
<dbReference type="InterPro" id="IPR050488">
    <property type="entry name" value="Ig_Fc_receptor"/>
</dbReference>
<sequence length="100" mass="11263">RPSLADWLVLQVPVRALVEGDELLLRCRGWKDSRITEVEFLREREVLGGPSWEAELLLPALQLHHSGRYRCQATMGLIPGWQKSALVTVVVQGEHPLPST</sequence>
<dbReference type="SMART" id="SM00409">
    <property type="entry name" value="IG"/>
    <property type="match status" value="1"/>
</dbReference>
<feature type="non-terminal residue" evidence="4">
    <location>
        <position position="100"/>
    </location>
</feature>
<protein>
    <submittedName>
        <fullName evidence="4">FCRLA protein</fullName>
    </submittedName>
</protein>
<dbReference type="GO" id="GO:0007166">
    <property type="term" value="P:cell surface receptor signaling pathway"/>
    <property type="evidence" value="ECO:0007669"/>
    <property type="project" value="TreeGrafter"/>
</dbReference>
<proteinExistence type="predicted"/>
<keyword evidence="1" id="KW-0732">Signal</keyword>
<evidence type="ECO:0000313" key="5">
    <source>
        <dbReference type="Proteomes" id="UP001177209"/>
    </source>
</evidence>
<keyword evidence="5" id="KW-1185">Reference proteome</keyword>
<evidence type="ECO:0000256" key="1">
    <source>
        <dbReference type="ARBA" id="ARBA00022729"/>
    </source>
</evidence>
<dbReference type="AlphaFoldDB" id="A0AA40GYC1"/>
<dbReference type="SUPFAM" id="SSF48726">
    <property type="entry name" value="Immunoglobulin"/>
    <property type="match status" value="1"/>
</dbReference>
<dbReference type="EMBL" id="JAHCLZ010006749">
    <property type="protein sequence ID" value="KAK1195681.1"/>
    <property type="molecule type" value="Genomic_DNA"/>
</dbReference>
<feature type="domain" description="Immunoglobulin" evidence="3">
    <location>
        <begin position="12"/>
        <end position="90"/>
    </location>
</feature>
<accession>A0AA40GYC1</accession>
<dbReference type="Pfam" id="PF13895">
    <property type="entry name" value="Ig_2"/>
    <property type="match status" value="1"/>
</dbReference>
<dbReference type="GO" id="GO:0004888">
    <property type="term" value="F:transmembrane signaling receptor activity"/>
    <property type="evidence" value="ECO:0007669"/>
    <property type="project" value="TreeGrafter"/>
</dbReference>
<dbReference type="PANTHER" id="PTHR11481:SF64">
    <property type="entry name" value="FC RECEPTOR-LIKE PROTEIN 4"/>
    <property type="match status" value="1"/>
</dbReference>
<gene>
    <name evidence="4" type="primary">Fcrla</name>
    <name evidence="4" type="ORF">KCX86_0015472</name>
</gene>
<feature type="non-terminal residue" evidence="4">
    <location>
        <position position="1"/>
    </location>
</feature>
<dbReference type="InterPro" id="IPR003599">
    <property type="entry name" value="Ig_sub"/>
</dbReference>
<comment type="caution">
    <text evidence="4">The sequence shown here is derived from an EMBL/GenBank/DDBJ whole genome shotgun (WGS) entry which is preliminary data.</text>
</comment>
<dbReference type="InterPro" id="IPR013783">
    <property type="entry name" value="Ig-like_fold"/>
</dbReference>
<evidence type="ECO:0000259" key="3">
    <source>
        <dbReference type="SMART" id="SM00409"/>
    </source>
</evidence>
<evidence type="ECO:0000256" key="2">
    <source>
        <dbReference type="ARBA" id="ARBA00023157"/>
    </source>
</evidence>
<dbReference type="Proteomes" id="UP001177209">
    <property type="component" value="Unassembled WGS sequence"/>
</dbReference>
<reference evidence="4" key="1">
    <citation type="submission" date="2021-05" db="EMBL/GenBank/DDBJ databases">
        <title>A comprehensive genomic history of the evolution of penguins.</title>
        <authorList>
            <person name="Bi X."/>
        </authorList>
    </citation>
    <scope>NUCLEOTIDE SEQUENCE</scope>
    <source>
        <strain evidence="4">Gentoo_SouthGeorgia</strain>
        <tissue evidence="4">Blood</tissue>
    </source>
</reference>
<dbReference type="GO" id="GO:0006955">
    <property type="term" value="P:immune response"/>
    <property type="evidence" value="ECO:0007669"/>
    <property type="project" value="TreeGrafter"/>
</dbReference>
<dbReference type="Gene3D" id="2.60.40.10">
    <property type="entry name" value="Immunoglobulins"/>
    <property type="match status" value="1"/>
</dbReference>
<dbReference type="GO" id="GO:0009897">
    <property type="term" value="C:external side of plasma membrane"/>
    <property type="evidence" value="ECO:0007669"/>
    <property type="project" value="TreeGrafter"/>
</dbReference>
<organism evidence="4 5">
    <name type="scientific">Pygoscelis papua</name>
    <name type="common">Gentoo penguin</name>
    <dbReference type="NCBI Taxonomy" id="30457"/>
    <lineage>
        <taxon>Eukaryota</taxon>
        <taxon>Metazoa</taxon>
        <taxon>Chordata</taxon>
        <taxon>Craniata</taxon>
        <taxon>Vertebrata</taxon>
        <taxon>Euteleostomi</taxon>
        <taxon>Archelosauria</taxon>
        <taxon>Archosauria</taxon>
        <taxon>Dinosauria</taxon>
        <taxon>Saurischia</taxon>
        <taxon>Theropoda</taxon>
        <taxon>Coelurosauria</taxon>
        <taxon>Aves</taxon>
        <taxon>Neognathae</taxon>
        <taxon>Neoaves</taxon>
        <taxon>Aequornithes</taxon>
        <taxon>Sphenisciformes</taxon>
        <taxon>Spheniscidae</taxon>
        <taxon>Pygoscelis</taxon>
    </lineage>
</organism>
<keyword evidence="2" id="KW-1015">Disulfide bond</keyword>